<dbReference type="EMBL" id="CM046388">
    <property type="protein sequence ID" value="KAI8572237.1"/>
    <property type="molecule type" value="Genomic_DNA"/>
</dbReference>
<evidence type="ECO:0000313" key="2">
    <source>
        <dbReference type="Proteomes" id="UP001062846"/>
    </source>
</evidence>
<keyword evidence="2" id="KW-1185">Reference proteome</keyword>
<protein>
    <submittedName>
        <fullName evidence="1">Uncharacterized protein</fullName>
    </submittedName>
</protein>
<gene>
    <name evidence="1" type="ORF">RHMOL_Rhmol01G0182300</name>
</gene>
<sequence length="311" mass="33706">MPTMLPKPPDPACRWAKKGPPRRKTDQRLKRKERAWLRKGATRRDAVREKIQKTEGMGSEKKREREREKTETVRTIPDRQPRRNVHDPNSDCQETATSAPINDQEKSEMQRSLTPTSSTKATAAAHLVGFQAIAEALGLAAVKAIVAITAIIAGGRLLLRPIYKQIAENQNAEIFSANTLFVILGTSLLTARAGLSMALGAFLAGLLLAETEFSLQVESDIAPYRGLLLGLFFMTVGMSIDPKLLVSNFQVVMGTLGLLIGGKTLLVAAVGKLFGISIISAIRVGLLLAPGGEFAFVAFGEAVNQVFLSMI</sequence>
<name>A0ACC0Q4Q5_RHOML</name>
<organism evidence="1 2">
    <name type="scientific">Rhododendron molle</name>
    <name type="common">Chinese azalea</name>
    <name type="synonym">Azalea mollis</name>
    <dbReference type="NCBI Taxonomy" id="49168"/>
    <lineage>
        <taxon>Eukaryota</taxon>
        <taxon>Viridiplantae</taxon>
        <taxon>Streptophyta</taxon>
        <taxon>Embryophyta</taxon>
        <taxon>Tracheophyta</taxon>
        <taxon>Spermatophyta</taxon>
        <taxon>Magnoliopsida</taxon>
        <taxon>eudicotyledons</taxon>
        <taxon>Gunneridae</taxon>
        <taxon>Pentapetalae</taxon>
        <taxon>asterids</taxon>
        <taxon>Ericales</taxon>
        <taxon>Ericaceae</taxon>
        <taxon>Ericoideae</taxon>
        <taxon>Rhodoreae</taxon>
        <taxon>Rhododendron</taxon>
    </lineage>
</organism>
<comment type="caution">
    <text evidence="1">The sequence shown here is derived from an EMBL/GenBank/DDBJ whole genome shotgun (WGS) entry which is preliminary data.</text>
</comment>
<dbReference type="Proteomes" id="UP001062846">
    <property type="component" value="Chromosome 1"/>
</dbReference>
<evidence type="ECO:0000313" key="1">
    <source>
        <dbReference type="EMBL" id="KAI8572237.1"/>
    </source>
</evidence>
<reference evidence="1" key="1">
    <citation type="submission" date="2022-02" db="EMBL/GenBank/DDBJ databases">
        <title>Plant Genome Project.</title>
        <authorList>
            <person name="Zhang R.-G."/>
        </authorList>
    </citation>
    <scope>NUCLEOTIDE SEQUENCE</scope>
    <source>
        <strain evidence="1">AT1</strain>
    </source>
</reference>
<proteinExistence type="predicted"/>
<accession>A0ACC0Q4Q5</accession>